<organism evidence="2 3">
    <name type="scientific">Pisolithus microcarpus 441</name>
    <dbReference type="NCBI Taxonomy" id="765257"/>
    <lineage>
        <taxon>Eukaryota</taxon>
        <taxon>Fungi</taxon>
        <taxon>Dikarya</taxon>
        <taxon>Basidiomycota</taxon>
        <taxon>Agaricomycotina</taxon>
        <taxon>Agaricomycetes</taxon>
        <taxon>Agaricomycetidae</taxon>
        <taxon>Boletales</taxon>
        <taxon>Sclerodermatineae</taxon>
        <taxon>Pisolithaceae</taxon>
        <taxon>Pisolithus</taxon>
    </lineage>
</organism>
<dbReference type="HOGENOM" id="CLU_1086306_0_0_1"/>
<feature type="chain" id="PRO_5002223570" evidence="1">
    <location>
        <begin position="24"/>
        <end position="256"/>
    </location>
</feature>
<dbReference type="AlphaFoldDB" id="A0A0C9Z535"/>
<dbReference type="Proteomes" id="UP000054018">
    <property type="component" value="Unassembled WGS sequence"/>
</dbReference>
<reference evidence="2 3" key="1">
    <citation type="submission" date="2014-04" db="EMBL/GenBank/DDBJ databases">
        <authorList>
            <consortium name="DOE Joint Genome Institute"/>
            <person name="Kuo A."/>
            <person name="Kohler A."/>
            <person name="Costa M.D."/>
            <person name="Nagy L.G."/>
            <person name="Floudas D."/>
            <person name="Copeland A."/>
            <person name="Barry K.W."/>
            <person name="Cichocki N."/>
            <person name="Veneault-Fourrey C."/>
            <person name="LaButti K."/>
            <person name="Lindquist E.A."/>
            <person name="Lipzen A."/>
            <person name="Lundell T."/>
            <person name="Morin E."/>
            <person name="Murat C."/>
            <person name="Sun H."/>
            <person name="Tunlid A."/>
            <person name="Henrissat B."/>
            <person name="Grigoriev I.V."/>
            <person name="Hibbett D.S."/>
            <person name="Martin F."/>
            <person name="Nordberg H.P."/>
            <person name="Cantor M.N."/>
            <person name="Hua S.X."/>
        </authorList>
    </citation>
    <scope>NUCLEOTIDE SEQUENCE [LARGE SCALE GENOMIC DNA]</scope>
    <source>
        <strain evidence="2 3">441</strain>
    </source>
</reference>
<feature type="signal peptide" evidence="1">
    <location>
        <begin position="1"/>
        <end position="23"/>
    </location>
</feature>
<reference evidence="3" key="2">
    <citation type="submission" date="2015-01" db="EMBL/GenBank/DDBJ databases">
        <title>Evolutionary Origins and Diversification of the Mycorrhizal Mutualists.</title>
        <authorList>
            <consortium name="DOE Joint Genome Institute"/>
            <consortium name="Mycorrhizal Genomics Consortium"/>
            <person name="Kohler A."/>
            <person name="Kuo A."/>
            <person name="Nagy L.G."/>
            <person name="Floudas D."/>
            <person name="Copeland A."/>
            <person name="Barry K.W."/>
            <person name="Cichocki N."/>
            <person name="Veneault-Fourrey C."/>
            <person name="LaButti K."/>
            <person name="Lindquist E.A."/>
            <person name="Lipzen A."/>
            <person name="Lundell T."/>
            <person name="Morin E."/>
            <person name="Murat C."/>
            <person name="Riley R."/>
            <person name="Ohm R."/>
            <person name="Sun H."/>
            <person name="Tunlid A."/>
            <person name="Henrissat B."/>
            <person name="Grigoriev I.V."/>
            <person name="Hibbett D.S."/>
            <person name="Martin F."/>
        </authorList>
    </citation>
    <scope>NUCLEOTIDE SEQUENCE [LARGE SCALE GENOMIC DNA]</scope>
    <source>
        <strain evidence="3">441</strain>
    </source>
</reference>
<evidence type="ECO:0000313" key="2">
    <source>
        <dbReference type="EMBL" id="KIK17542.1"/>
    </source>
</evidence>
<proteinExistence type="predicted"/>
<gene>
    <name evidence="2" type="ORF">PISMIDRAFT_14990</name>
</gene>
<dbReference type="OrthoDB" id="3879658at2759"/>
<evidence type="ECO:0000256" key="1">
    <source>
        <dbReference type="SAM" id="SignalP"/>
    </source>
</evidence>
<dbReference type="STRING" id="765257.A0A0C9Z535"/>
<dbReference type="InterPro" id="IPR023296">
    <property type="entry name" value="Glyco_hydro_beta-prop_sf"/>
</dbReference>
<dbReference type="SUPFAM" id="SSF75005">
    <property type="entry name" value="Arabinanase/levansucrase/invertase"/>
    <property type="match status" value="1"/>
</dbReference>
<keyword evidence="3" id="KW-1185">Reference proteome</keyword>
<accession>A0A0C9Z535</accession>
<name>A0A0C9Z535_9AGAM</name>
<dbReference type="EMBL" id="KN833824">
    <property type="protein sequence ID" value="KIK17542.1"/>
    <property type="molecule type" value="Genomic_DNA"/>
</dbReference>
<protein>
    <submittedName>
        <fullName evidence="2">Uncharacterized protein</fullName>
    </submittedName>
</protein>
<sequence>MSLGKRLFNLTVLSGICFSGASATVYSPVISANFPDPVILATPDVAYARGAYSGNINIQVATSYDNGHCWKVWMRFQTLHLCHTILQNLPRKRLTALDLRFQQTLRDPTHNRHDPLLARQREVVPSTQLGSKMPMANVILFTKSTGAALVEEVPVETRMKNTPRQLRWCQMMEEDALPPTGDPVQILDRGPQDGPLVEAPVLFLHNGFYALTYSSNCYSTDLYDIAYAAAPSVSGPYTNASSILLMTRDDDPTGPG</sequence>
<keyword evidence="1" id="KW-0732">Signal</keyword>
<evidence type="ECO:0000313" key="3">
    <source>
        <dbReference type="Proteomes" id="UP000054018"/>
    </source>
</evidence>
<dbReference type="Gene3D" id="2.115.10.20">
    <property type="entry name" value="Glycosyl hydrolase domain, family 43"/>
    <property type="match status" value="1"/>
</dbReference>